<dbReference type="CDD" id="cd07377">
    <property type="entry name" value="WHTH_GntR"/>
    <property type="match status" value="1"/>
</dbReference>
<dbReference type="CDD" id="cd00609">
    <property type="entry name" value="AAT_like"/>
    <property type="match status" value="1"/>
</dbReference>
<evidence type="ECO:0000256" key="2">
    <source>
        <dbReference type="ARBA" id="ARBA00022898"/>
    </source>
</evidence>
<evidence type="ECO:0000256" key="4">
    <source>
        <dbReference type="ARBA" id="ARBA00023125"/>
    </source>
</evidence>
<dbReference type="PROSITE" id="PS50949">
    <property type="entry name" value="HTH_GNTR"/>
    <property type="match status" value="1"/>
</dbReference>
<evidence type="ECO:0000313" key="7">
    <source>
        <dbReference type="EMBL" id="SIR69768.1"/>
    </source>
</evidence>
<evidence type="ECO:0000259" key="6">
    <source>
        <dbReference type="PROSITE" id="PS50949"/>
    </source>
</evidence>
<keyword evidence="3" id="KW-0805">Transcription regulation</keyword>
<dbReference type="SUPFAM" id="SSF46785">
    <property type="entry name" value="Winged helix' DNA-binding domain"/>
    <property type="match status" value="1"/>
</dbReference>
<accession>A0A1N7D1G6</accession>
<keyword evidence="7" id="KW-0032">Aminotransferase</keyword>
<keyword evidence="5" id="KW-0804">Transcription</keyword>
<evidence type="ECO:0000256" key="5">
    <source>
        <dbReference type="ARBA" id="ARBA00023163"/>
    </source>
</evidence>
<organism evidence="7 8">
    <name type="scientific">Williamsia sterculiae</name>
    <dbReference type="NCBI Taxonomy" id="1344003"/>
    <lineage>
        <taxon>Bacteria</taxon>
        <taxon>Bacillati</taxon>
        <taxon>Actinomycetota</taxon>
        <taxon>Actinomycetes</taxon>
        <taxon>Mycobacteriales</taxon>
        <taxon>Nocardiaceae</taxon>
        <taxon>Williamsia</taxon>
    </lineage>
</organism>
<name>A0A1N7D1G6_9NOCA</name>
<dbReference type="Gene3D" id="1.10.10.10">
    <property type="entry name" value="Winged helix-like DNA-binding domain superfamily/Winged helix DNA-binding domain"/>
    <property type="match status" value="1"/>
</dbReference>
<sequence length="475" mass="52076">MKTIEEYEQTGESDLPVSLDRASSVPLRAQLVHQLKAAIADEVLVADDPLPSTRALAAVLSISRGTAVAAYLELEGEGWIHSTHGAGTFVGKPFGGLAVDASAVRPIMEFDAYRFELVPSAMDPDLVIRENWRSAWRWNTPAAAAIDGAGDNELRRQLAAYLASSRGVPCEAREVVICTSSTEAVTILALALGWIGQAVAMEDPGYRTVRLLLQRIGVHVVPLPVDRPAEVVTRLREMDPPPVGVYLTPAHQFPMGFRYDDTTRAHVVEWAAQTGTVLVEDDYDSEFRYGIPPVAALASIDPRAPVIHLGSAAKILDPGLRVGYMRVPRSLLDEVREIRWGLGSTVNNGAQKALAHYLRTGDLARHVTRVRRIYADRRRVLVDELTRRQWVRAIRGLDAGLFLVAELQPDIDAEELLVEADLAGINVETLDKHRMVPDPTSPALVLGYARHPAMQLRAAVARLSECEVLRPYASP</sequence>
<keyword evidence="2" id="KW-0663">Pyridoxal phosphate</keyword>
<evidence type="ECO:0000256" key="3">
    <source>
        <dbReference type="ARBA" id="ARBA00023015"/>
    </source>
</evidence>
<dbReference type="GO" id="GO:0003700">
    <property type="term" value="F:DNA-binding transcription factor activity"/>
    <property type="evidence" value="ECO:0007669"/>
    <property type="project" value="InterPro"/>
</dbReference>
<keyword evidence="7" id="KW-0808">Transferase</keyword>
<dbReference type="PANTHER" id="PTHR46577">
    <property type="entry name" value="HTH-TYPE TRANSCRIPTIONAL REGULATORY PROTEIN GABR"/>
    <property type="match status" value="1"/>
</dbReference>
<dbReference type="InterPro" id="IPR015424">
    <property type="entry name" value="PyrdxlP-dep_Trfase"/>
</dbReference>
<dbReference type="InterPro" id="IPR004839">
    <property type="entry name" value="Aminotransferase_I/II_large"/>
</dbReference>
<dbReference type="InterPro" id="IPR036388">
    <property type="entry name" value="WH-like_DNA-bd_sf"/>
</dbReference>
<evidence type="ECO:0000313" key="8">
    <source>
        <dbReference type="Proteomes" id="UP000186218"/>
    </source>
</evidence>
<feature type="domain" description="HTH gntR-type" evidence="6">
    <location>
        <begin position="25"/>
        <end position="93"/>
    </location>
</feature>
<comment type="similarity">
    <text evidence="1">In the C-terminal section; belongs to the class-I pyridoxal-phosphate-dependent aminotransferase family.</text>
</comment>
<dbReference type="GO" id="GO:0003677">
    <property type="term" value="F:DNA binding"/>
    <property type="evidence" value="ECO:0007669"/>
    <property type="project" value="UniProtKB-KW"/>
</dbReference>
<dbReference type="EMBL" id="FTNT01000001">
    <property type="protein sequence ID" value="SIR69768.1"/>
    <property type="molecule type" value="Genomic_DNA"/>
</dbReference>
<proteinExistence type="inferred from homology"/>
<gene>
    <name evidence="7" type="ORF">SAMN05445060_0514</name>
</gene>
<dbReference type="Pfam" id="PF00392">
    <property type="entry name" value="GntR"/>
    <property type="match status" value="1"/>
</dbReference>
<dbReference type="SMART" id="SM00345">
    <property type="entry name" value="HTH_GNTR"/>
    <property type="match status" value="1"/>
</dbReference>
<dbReference type="Gene3D" id="3.40.640.10">
    <property type="entry name" value="Type I PLP-dependent aspartate aminotransferase-like (Major domain)"/>
    <property type="match status" value="1"/>
</dbReference>
<protein>
    <submittedName>
        <fullName evidence="7">GntR family transcriptional regulator / MocR family aminotransferase</fullName>
    </submittedName>
</protein>
<dbReference type="InterPro" id="IPR000524">
    <property type="entry name" value="Tscrpt_reg_HTH_GntR"/>
</dbReference>
<dbReference type="SUPFAM" id="SSF53383">
    <property type="entry name" value="PLP-dependent transferases"/>
    <property type="match status" value="1"/>
</dbReference>
<keyword evidence="4" id="KW-0238">DNA-binding</keyword>
<dbReference type="GO" id="GO:0030170">
    <property type="term" value="F:pyridoxal phosphate binding"/>
    <property type="evidence" value="ECO:0007669"/>
    <property type="project" value="InterPro"/>
</dbReference>
<dbReference type="InterPro" id="IPR015421">
    <property type="entry name" value="PyrdxlP-dep_Trfase_major"/>
</dbReference>
<dbReference type="GO" id="GO:0008483">
    <property type="term" value="F:transaminase activity"/>
    <property type="evidence" value="ECO:0007669"/>
    <property type="project" value="UniProtKB-KW"/>
</dbReference>
<dbReference type="InterPro" id="IPR051446">
    <property type="entry name" value="HTH_trans_reg/aminotransferase"/>
</dbReference>
<reference evidence="7 8" key="1">
    <citation type="submission" date="2017-01" db="EMBL/GenBank/DDBJ databases">
        <authorList>
            <person name="Mah S.A."/>
            <person name="Swanson W.J."/>
            <person name="Moy G.W."/>
            <person name="Vacquier V.D."/>
        </authorList>
    </citation>
    <scope>NUCLEOTIDE SEQUENCE [LARGE SCALE GENOMIC DNA]</scope>
    <source>
        <strain evidence="7 8">CPCC 203464</strain>
    </source>
</reference>
<dbReference type="Pfam" id="PF00155">
    <property type="entry name" value="Aminotran_1_2"/>
    <property type="match status" value="1"/>
</dbReference>
<keyword evidence="8" id="KW-1185">Reference proteome</keyword>
<dbReference type="InterPro" id="IPR036390">
    <property type="entry name" value="WH_DNA-bd_sf"/>
</dbReference>
<dbReference type="AlphaFoldDB" id="A0A1N7D1G6"/>
<dbReference type="Proteomes" id="UP000186218">
    <property type="component" value="Unassembled WGS sequence"/>
</dbReference>
<dbReference type="PANTHER" id="PTHR46577:SF1">
    <property type="entry name" value="HTH-TYPE TRANSCRIPTIONAL REGULATORY PROTEIN GABR"/>
    <property type="match status" value="1"/>
</dbReference>
<dbReference type="STRING" id="1344003.SAMN05445060_0514"/>
<evidence type="ECO:0000256" key="1">
    <source>
        <dbReference type="ARBA" id="ARBA00005384"/>
    </source>
</evidence>